<accession>A0A124H8K9</accession>
<dbReference type="Proteomes" id="UP000053039">
    <property type="component" value="Unassembled WGS sequence"/>
</dbReference>
<evidence type="ECO:0000313" key="2">
    <source>
        <dbReference type="Proteomes" id="UP000053039"/>
    </source>
</evidence>
<dbReference type="EMBL" id="LMWM01000051">
    <property type="protein sequence ID" value="KUM82608.1"/>
    <property type="molecule type" value="Genomic_DNA"/>
</dbReference>
<name>A0A124H8K9_9ACTN</name>
<organism evidence="1 2">
    <name type="scientific">Streptomyces pseudovenezuelae</name>
    <dbReference type="NCBI Taxonomy" id="67350"/>
    <lineage>
        <taxon>Bacteria</taxon>
        <taxon>Bacillati</taxon>
        <taxon>Actinomycetota</taxon>
        <taxon>Actinomycetes</taxon>
        <taxon>Kitasatosporales</taxon>
        <taxon>Streptomycetaceae</taxon>
        <taxon>Streptomyces</taxon>
        <taxon>Streptomyces aurantiacus group</taxon>
    </lineage>
</organism>
<comment type="caution">
    <text evidence="1">The sequence shown here is derived from an EMBL/GenBank/DDBJ whole genome shotgun (WGS) entry which is preliminary data.</text>
</comment>
<dbReference type="AlphaFoldDB" id="A0A124H8K9"/>
<proteinExistence type="predicted"/>
<protein>
    <submittedName>
        <fullName evidence="1">Uncharacterized protein</fullName>
    </submittedName>
</protein>
<reference evidence="1 2" key="1">
    <citation type="submission" date="2015-10" db="EMBL/GenBank/DDBJ databases">
        <title>Draft genome sequence of Streptomyces pseudovenezuelae DSM 40212, type strain for the species Streptomyces pseudovenezuelae.</title>
        <authorList>
            <person name="Ruckert C."/>
            <person name="Winkler A."/>
            <person name="Kalinowski J."/>
            <person name="Kampfer P."/>
            <person name="Glaeser S."/>
        </authorList>
    </citation>
    <scope>NUCLEOTIDE SEQUENCE [LARGE SCALE GENOMIC DNA]</scope>
    <source>
        <strain evidence="1 2">DSM 40212</strain>
    </source>
</reference>
<sequence>MNHSGANAPRGWERWGLGALLQYAATEGWYTASSQALLEEVNRKRREFYHFRSEWTPDSIVTRTYQQLPWRGKDSAREDMAQVLRADALQALRAAFILRSE</sequence>
<gene>
    <name evidence="1" type="ORF">AQI94_40865</name>
</gene>
<evidence type="ECO:0000313" key="1">
    <source>
        <dbReference type="EMBL" id="KUM82608.1"/>
    </source>
</evidence>